<keyword evidence="8" id="KW-0336">GPI-anchor</keyword>
<keyword evidence="11" id="KW-0378">Hydrolase</keyword>
<accession>A0A0F7SD16</accession>
<keyword evidence="12" id="KW-0146">Chitin degradation</keyword>
<feature type="signal peptide" evidence="23">
    <location>
        <begin position="1"/>
        <end position="19"/>
    </location>
</feature>
<dbReference type="SUPFAM" id="SSF88713">
    <property type="entry name" value="Glycoside hydrolase/deacetylase"/>
    <property type="match status" value="1"/>
</dbReference>
<dbReference type="AlphaFoldDB" id="A0A0F7SD16"/>
<feature type="chain" id="PRO_5002521915" description="chitin deacetylase" evidence="23">
    <location>
        <begin position="20"/>
        <end position="931"/>
    </location>
</feature>
<dbReference type="InterPro" id="IPR002509">
    <property type="entry name" value="NODB_dom"/>
</dbReference>
<evidence type="ECO:0000256" key="18">
    <source>
        <dbReference type="ARBA" id="ARBA00023316"/>
    </source>
</evidence>
<evidence type="ECO:0000256" key="2">
    <source>
        <dbReference type="ARBA" id="ARBA00004191"/>
    </source>
</evidence>
<evidence type="ECO:0000256" key="7">
    <source>
        <dbReference type="ARBA" id="ARBA00022525"/>
    </source>
</evidence>
<dbReference type="PANTHER" id="PTHR10587">
    <property type="entry name" value="GLYCOSYL TRANSFERASE-RELATED"/>
    <property type="match status" value="1"/>
</dbReference>
<keyword evidence="10 23" id="KW-0732">Signal</keyword>
<evidence type="ECO:0000256" key="19">
    <source>
        <dbReference type="ARBA" id="ARBA00023326"/>
    </source>
</evidence>
<evidence type="ECO:0000256" key="8">
    <source>
        <dbReference type="ARBA" id="ARBA00022622"/>
    </source>
</evidence>
<keyword evidence="13" id="KW-0472">Membrane</keyword>
<dbReference type="InterPro" id="IPR011330">
    <property type="entry name" value="Glyco_hydro/deAcase_b/a-brl"/>
</dbReference>
<evidence type="ECO:0000256" key="4">
    <source>
        <dbReference type="ARBA" id="ARBA00010973"/>
    </source>
</evidence>
<keyword evidence="9" id="KW-0479">Metal-binding</keyword>
<comment type="subcellular location">
    <subcellularLocation>
        <location evidence="3">Cell membrane</location>
        <topology evidence="3">Lipid-anchor</topology>
        <topology evidence="3">GPI-anchor</topology>
    </subcellularLocation>
    <subcellularLocation>
        <location evidence="2">Secreted</location>
        <location evidence="2">Cell wall</location>
    </subcellularLocation>
</comment>
<dbReference type="PANTHER" id="PTHR10587:SF133">
    <property type="entry name" value="CHITIN DEACETYLASE 1-RELATED"/>
    <property type="match status" value="1"/>
</dbReference>
<feature type="region of interest" description="Disordered" evidence="22">
    <location>
        <begin position="397"/>
        <end position="416"/>
    </location>
</feature>
<evidence type="ECO:0000313" key="25">
    <source>
        <dbReference type="EMBL" id="CDW99315.1"/>
    </source>
</evidence>
<feature type="region of interest" description="Disordered" evidence="22">
    <location>
        <begin position="776"/>
        <end position="831"/>
    </location>
</feature>
<keyword evidence="19" id="KW-0624">Polysaccharide degradation</keyword>
<organism evidence="25 26">
    <name type="scientific">Sporisorium scitamineum</name>
    <dbReference type="NCBI Taxonomy" id="49012"/>
    <lineage>
        <taxon>Eukaryota</taxon>
        <taxon>Fungi</taxon>
        <taxon>Dikarya</taxon>
        <taxon>Basidiomycota</taxon>
        <taxon>Ustilaginomycotina</taxon>
        <taxon>Ustilaginomycetes</taxon>
        <taxon>Ustilaginales</taxon>
        <taxon>Ustilaginaceae</taxon>
        <taxon>Sporisorium</taxon>
    </lineage>
</organism>
<sequence length="931" mass="98308">MVKLTFAALPLALAAIATAKPDFGKRQASASSSRGASSASGAAAASGPTSTFTGSLPASVSSILAGISSGPGVTTSTTSLFTTYPAGAKNPQVTGAPGLPNLNSVLPSNFPALDVVPPTDSSQVQNWIKQIDWSKVPNVTATVDSASCSGNPTNLAQAGANANCWWTCGQCTRSTDITTCPDTNTWGLSYDDGPSPYTPTLLQYLSQNNLKSTFFVVGSRVISRPQMVQTEFEQGHQISVHTWSHPPLTTLTNEQIVAELGWTKEVIRSVIGVTPNTMRPPYGDIDDRVRAISLQMGLTPIIWTTPPGGQPYDTNDWRIAAGVVSPAEVVYNFESIIKNASSLSTGYIVLAHDLYQQAVDIAVNIVLPAALQMSPKQNLMPIVNCLQKKTSDAYVETYSNSSGSLPNETGSSGTHQITSTGAAAGSFASATGSSSSGSSGKSAASISSVPSIVLPTAVLGAVMLFFGLLATSSHGTSATQYRPSTTFRRLPVLKRIDLSAMFKAIFSSSSSSKQPNSKTNDTSSSTSSSKSRTNSPSSSPTMPTVPLLPSRGSSSSMASWTVPPFPHPLPERRIGVVPTEQGLLVYPRSSSYINQHRQHHRQHPSHAPHHSKASTTVVPNRPFGSGDGFKVATIGTSNVASLSTSSATPAATSVLSPLTSLDVGFLIDWSKEAKVTPLQPSACKSILDAATSEQPSLECHGIVGLSRFFSSSYLFVITSSKLIGHYFHDTRSIFCCTGVLAIPLLQQEALQAIRSQVAKQGSAPTAPVPDAELAVSSIDESVSAENESDSDSDSSESDYDDVETPAAIPKEPFFSNISNSQRADTLRMPKSRPWLTRAARAVSDGRIQTISEDIATQSDLADVAQEQADVVELPQPDLASPSPEETESSAAAEEPLTTLATPDQQWHAAKQAELEDKAARPREQYQARSER</sequence>
<evidence type="ECO:0000256" key="1">
    <source>
        <dbReference type="ARBA" id="ARBA00001941"/>
    </source>
</evidence>
<feature type="compositionally biased region" description="Low complexity" evidence="22">
    <location>
        <begin position="509"/>
        <end position="550"/>
    </location>
</feature>
<keyword evidence="18" id="KW-0961">Cell wall biogenesis/degradation</keyword>
<evidence type="ECO:0000313" key="26">
    <source>
        <dbReference type="Proteomes" id="UP000242770"/>
    </source>
</evidence>
<evidence type="ECO:0000256" key="23">
    <source>
        <dbReference type="SAM" id="SignalP"/>
    </source>
</evidence>
<dbReference type="GO" id="GO:0006032">
    <property type="term" value="P:chitin catabolic process"/>
    <property type="evidence" value="ECO:0007669"/>
    <property type="project" value="UniProtKB-KW"/>
</dbReference>
<dbReference type="GO" id="GO:0004099">
    <property type="term" value="F:chitin deacetylase activity"/>
    <property type="evidence" value="ECO:0007669"/>
    <property type="project" value="UniProtKB-EC"/>
</dbReference>
<keyword evidence="14" id="KW-0325">Glycoprotein</keyword>
<keyword evidence="17" id="KW-0449">Lipoprotein</keyword>
<evidence type="ECO:0000256" key="12">
    <source>
        <dbReference type="ARBA" id="ARBA00023024"/>
    </source>
</evidence>
<feature type="compositionally biased region" description="Basic residues" evidence="22">
    <location>
        <begin position="596"/>
        <end position="612"/>
    </location>
</feature>
<dbReference type="GO" id="GO:0005886">
    <property type="term" value="C:plasma membrane"/>
    <property type="evidence" value="ECO:0007669"/>
    <property type="project" value="UniProtKB-SubCell"/>
</dbReference>
<feature type="compositionally biased region" description="Acidic residues" evidence="22">
    <location>
        <begin position="786"/>
        <end position="803"/>
    </location>
</feature>
<evidence type="ECO:0000256" key="11">
    <source>
        <dbReference type="ARBA" id="ARBA00022801"/>
    </source>
</evidence>
<evidence type="ECO:0000256" key="13">
    <source>
        <dbReference type="ARBA" id="ARBA00023136"/>
    </source>
</evidence>
<evidence type="ECO:0000256" key="22">
    <source>
        <dbReference type="SAM" id="MobiDB-lite"/>
    </source>
</evidence>
<protein>
    <recommendedName>
        <fullName evidence="20">chitin deacetylase</fullName>
        <ecNumber evidence="20">3.5.1.41</ecNumber>
    </recommendedName>
</protein>
<comment type="catalytic activity">
    <reaction evidence="21">
        <text>[(1-&gt;4)-N-acetyl-beta-D-glucosaminyl](n) + n H2O = chitosan + n acetate</text>
        <dbReference type="Rhea" id="RHEA:10464"/>
        <dbReference type="Rhea" id="RHEA-COMP:9593"/>
        <dbReference type="Rhea" id="RHEA-COMP:9597"/>
        <dbReference type="ChEBI" id="CHEBI:15377"/>
        <dbReference type="ChEBI" id="CHEBI:17029"/>
        <dbReference type="ChEBI" id="CHEBI:30089"/>
        <dbReference type="ChEBI" id="CHEBI:57704"/>
        <dbReference type="EC" id="3.5.1.41"/>
    </reaction>
    <physiologicalReaction direction="left-to-right" evidence="21">
        <dbReference type="Rhea" id="RHEA:10465"/>
    </physiologicalReaction>
</comment>
<evidence type="ECO:0000256" key="10">
    <source>
        <dbReference type="ARBA" id="ARBA00022729"/>
    </source>
</evidence>
<feature type="region of interest" description="Disordered" evidence="22">
    <location>
        <begin position="509"/>
        <end position="559"/>
    </location>
</feature>
<evidence type="ECO:0000256" key="14">
    <source>
        <dbReference type="ARBA" id="ARBA00023180"/>
    </source>
</evidence>
<dbReference type="Gene3D" id="3.20.20.370">
    <property type="entry name" value="Glycoside hydrolase/deacetylase"/>
    <property type="match status" value="1"/>
</dbReference>
<keyword evidence="5" id="KW-1003">Cell membrane</keyword>
<keyword evidence="26" id="KW-1185">Reference proteome</keyword>
<dbReference type="Proteomes" id="UP000242770">
    <property type="component" value="Unassembled WGS sequence"/>
</dbReference>
<dbReference type="GO" id="GO:0071555">
    <property type="term" value="P:cell wall organization"/>
    <property type="evidence" value="ECO:0007669"/>
    <property type="project" value="UniProtKB-KW"/>
</dbReference>
<proteinExistence type="inferred from homology"/>
<feature type="compositionally biased region" description="Low complexity" evidence="22">
    <location>
        <begin position="878"/>
        <end position="902"/>
    </location>
</feature>
<evidence type="ECO:0000256" key="3">
    <source>
        <dbReference type="ARBA" id="ARBA00004609"/>
    </source>
</evidence>
<dbReference type="GO" id="GO:0009272">
    <property type="term" value="P:fungal-type cell wall biogenesis"/>
    <property type="evidence" value="ECO:0007669"/>
    <property type="project" value="UniProtKB-ARBA"/>
</dbReference>
<dbReference type="CDD" id="cd10952">
    <property type="entry name" value="CE4_MrCDA_like"/>
    <property type="match status" value="1"/>
</dbReference>
<keyword evidence="16" id="KW-0170">Cobalt</keyword>
<dbReference type="GO" id="GO:0000272">
    <property type="term" value="P:polysaccharide catabolic process"/>
    <property type="evidence" value="ECO:0007669"/>
    <property type="project" value="UniProtKB-KW"/>
</dbReference>
<reference evidence="26" key="1">
    <citation type="submission" date="2014-06" db="EMBL/GenBank/DDBJ databases">
        <authorList>
            <person name="Berkman P.J."/>
        </authorList>
    </citation>
    <scope>NUCLEOTIDE SEQUENCE [LARGE SCALE GENOMIC DNA]</scope>
</reference>
<keyword evidence="6" id="KW-0134">Cell wall</keyword>
<dbReference type="STRING" id="49012.A0A0F7SD16"/>
<comment type="cofactor">
    <cofactor evidence="1">
        <name>Co(2+)</name>
        <dbReference type="ChEBI" id="CHEBI:48828"/>
    </cofactor>
</comment>
<evidence type="ECO:0000256" key="16">
    <source>
        <dbReference type="ARBA" id="ARBA00023285"/>
    </source>
</evidence>
<evidence type="ECO:0000256" key="21">
    <source>
        <dbReference type="ARBA" id="ARBA00048494"/>
    </source>
</evidence>
<evidence type="ECO:0000256" key="6">
    <source>
        <dbReference type="ARBA" id="ARBA00022512"/>
    </source>
</evidence>
<dbReference type="PROSITE" id="PS51677">
    <property type="entry name" value="NODB"/>
    <property type="match status" value="1"/>
</dbReference>
<evidence type="ECO:0000259" key="24">
    <source>
        <dbReference type="PROSITE" id="PS51677"/>
    </source>
</evidence>
<evidence type="ECO:0000256" key="20">
    <source>
        <dbReference type="ARBA" id="ARBA00024056"/>
    </source>
</evidence>
<dbReference type="EC" id="3.5.1.41" evidence="20"/>
<evidence type="ECO:0000256" key="5">
    <source>
        <dbReference type="ARBA" id="ARBA00022475"/>
    </source>
</evidence>
<feature type="domain" description="NodB homology" evidence="24">
    <location>
        <begin position="184"/>
        <end position="385"/>
    </location>
</feature>
<feature type="region of interest" description="Disordered" evidence="22">
    <location>
        <begin position="873"/>
        <end position="931"/>
    </location>
</feature>
<evidence type="ECO:0000256" key="15">
    <source>
        <dbReference type="ARBA" id="ARBA00023277"/>
    </source>
</evidence>
<evidence type="ECO:0000256" key="17">
    <source>
        <dbReference type="ARBA" id="ARBA00023288"/>
    </source>
</evidence>
<evidence type="ECO:0000256" key="9">
    <source>
        <dbReference type="ARBA" id="ARBA00022723"/>
    </source>
</evidence>
<dbReference type="GO" id="GO:0098552">
    <property type="term" value="C:side of membrane"/>
    <property type="evidence" value="ECO:0007669"/>
    <property type="project" value="UniProtKB-KW"/>
</dbReference>
<feature type="compositionally biased region" description="Basic and acidic residues" evidence="22">
    <location>
        <begin position="910"/>
        <end position="931"/>
    </location>
</feature>
<dbReference type="EMBL" id="CCFA01004534">
    <property type="protein sequence ID" value="CDW99315.1"/>
    <property type="molecule type" value="Genomic_DNA"/>
</dbReference>
<comment type="similarity">
    <text evidence="4">Belongs to the polysaccharide deacetylase family.</text>
</comment>
<feature type="compositionally biased region" description="Low complexity" evidence="22">
    <location>
        <begin position="28"/>
        <end position="47"/>
    </location>
</feature>
<dbReference type="Pfam" id="PF01522">
    <property type="entry name" value="Polysacc_deac_1"/>
    <property type="match status" value="1"/>
</dbReference>
<dbReference type="FunFam" id="3.20.20.370:FF:000004">
    <property type="entry name" value="Related to Chitin deacetylase"/>
    <property type="match status" value="1"/>
</dbReference>
<keyword evidence="7" id="KW-0964">Secreted</keyword>
<name>A0A0F7SD16_9BASI</name>
<gene>
    <name evidence="25" type="primary">SSCI74380.1</name>
</gene>
<feature type="region of interest" description="Disordered" evidence="22">
    <location>
        <begin position="26"/>
        <end position="49"/>
    </location>
</feature>
<feature type="region of interest" description="Disordered" evidence="22">
    <location>
        <begin position="595"/>
        <end position="617"/>
    </location>
</feature>
<dbReference type="InterPro" id="IPR050248">
    <property type="entry name" value="Polysacc_deacetylase_ArnD"/>
</dbReference>
<dbReference type="GO" id="GO:0046872">
    <property type="term" value="F:metal ion binding"/>
    <property type="evidence" value="ECO:0007669"/>
    <property type="project" value="UniProtKB-KW"/>
</dbReference>
<keyword evidence="15" id="KW-0119">Carbohydrate metabolism</keyword>